<reference evidence="1" key="1">
    <citation type="submission" date="2023-08" db="EMBL/GenBank/DDBJ databases">
        <title>A de novo genome assembly of Solanum verrucosum Schlechtendal, a Mexican diploid species geographically isolated from the other diploid A-genome species in potato relatives.</title>
        <authorList>
            <person name="Hosaka K."/>
        </authorList>
    </citation>
    <scope>NUCLEOTIDE SEQUENCE</scope>
    <source>
        <tissue evidence="1">Young leaves</tissue>
    </source>
</reference>
<proteinExistence type="predicted"/>
<dbReference type="SUPFAM" id="SSF53756">
    <property type="entry name" value="UDP-Glycosyltransferase/glycogen phosphorylase"/>
    <property type="match status" value="1"/>
</dbReference>
<organism evidence="1 2">
    <name type="scientific">Solanum verrucosum</name>
    <dbReference type="NCBI Taxonomy" id="315347"/>
    <lineage>
        <taxon>Eukaryota</taxon>
        <taxon>Viridiplantae</taxon>
        <taxon>Streptophyta</taxon>
        <taxon>Embryophyta</taxon>
        <taxon>Tracheophyta</taxon>
        <taxon>Spermatophyta</taxon>
        <taxon>Magnoliopsida</taxon>
        <taxon>eudicotyledons</taxon>
        <taxon>Gunneridae</taxon>
        <taxon>Pentapetalae</taxon>
        <taxon>asterids</taxon>
        <taxon>lamiids</taxon>
        <taxon>Solanales</taxon>
        <taxon>Solanaceae</taxon>
        <taxon>Solanoideae</taxon>
        <taxon>Solaneae</taxon>
        <taxon>Solanum</taxon>
    </lineage>
</organism>
<dbReference type="GO" id="GO:0008194">
    <property type="term" value="F:UDP-glycosyltransferase activity"/>
    <property type="evidence" value="ECO:0007669"/>
    <property type="project" value="UniProtKB-ARBA"/>
</dbReference>
<gene>
    <name evidence="1" type="ORF">MTR67_024983</name>
</gene>
<dbReference type="EMBL" id="CP133616">
    <property type="protein sequence ID" value="WMV31598.1"/>
    <property type="molecule type" value="Genomic_DNA"/>
</dbReference>
<dbReference type="GO" id="GO:1901135">
    <property type="term" value="P:carbohydrate derivative metabolic process"/>
    <property type="evidence" value="ECO:0007669"/>
    <property type="project" value="UniProtKB-ARBA"/>
</dbReference>
<dbReference type="PANTHER" id="PTHR48044:SF45">
    <property type="entry name" value="GLYCOSYLTRANSFERASE"/>
    <property type="match status" value="1"/>
</dbReference>
<accession>A0AAF0TZ77</accession>
<protein>
    <submittedName>
        <fullName evidence="1">Uncharacterized protein</fullName>
    </submittedName>
</protein>
<keyword evidence="2" id="KW-1185">Reference proteome</keyword>
<dbReference type="Proteomes" id="UP001234989">
    <property type="component" value="Chromosome 5"/>
</dbReference>
<dbReference type="Gene3D" id="3.40.50.2000">
    <property type="entry name" value="Glycogen Phosphorylase B"/>
    <property type="match status" value="3"/>
</dbReference>
<dbReference type="AlphaFoldDB" id="A0AAF0TZ77"/>
<sequence>MPHKYSCSIQLLEFHLQDLPELPPHYHTTNGLPLHLQSTLYKALMMEKPQFYQILKDQKPDVLVFDIMQPWAVRVASSLNIPAIRYCNASAATCCYFGHLQLKPGVEFPFTALYLKDYEKEIERHIELEVVEEGERIMLLNSSRAIDAKYIDYLSEIGQSNILPTGVVIQDFEDAGDIKETELIKWIGKKEEHSTVFPRGEQVVNLEEALPQGFLDRIGERGRIVEGWAPQARILKHANQPMNARSVVENGIAVEIARDGNGKLHRGYIAETIKEVILGEKIGDDLRRRMNSLGENIRLLREEQMDEVAEVIKQLCEKNQFKNA</sequence>
<name>A0AAF0TZ77_SOLVR</name>
<evidence type="ECO:0000313" key="1">
    <source>
        <dbReference type="EMBL" id="WMV31598.1"/>
    </source>
</evidence>
<evidence type="ECO:0000313" key="2">
    <source>
        <dbReference type="Proteomes" id="UP001234989"/>
    </source>
</evidence>
<dbReference type="PANTHER" id="PTHR48044">
    <property type="entry name" value="GLYCOSYLTRANSFERASE"/>
    <property type="match status" value="1"/>
</dbReference>